<evidence type="ECO:0000313" key="1">
    <source>
        <dbReference type="EMBL" id="GGC93620.1"/>
    </source>
</evidence>
<protein>
    <submittedName>
        <fullName evidence="1">Uncharacterized protein</fullName>
    </submittedName>
</protein>
<dbReference type="AlphaFoldDB" id="A0A916UYX3"/>
<organism evidence="1 2">
    <name type="scientific">Undibacterium terreum</name>
    <dbReference type="NCBI Taxonomy" id="1224302"/>
    <lineage>
        <taxon>Bacteria</taxon>
        <taxon>Pseudomonadati</taxon>
        <taxon>Pseudomonadota</taxon>
        <taxon>Betaproteobacteria</taxon>
        <taxon>Burkholderiales</taxon>
        <taxon>Oxalobacteraceae</taxon>
        <taxon>Undibacterium</taxon>
    </lineage>
</organism>
<reference evidence="1" key="2">
    <citation type="submission" date="2020-09" db="EMBL/GenBank/DDBJ databases">
        <authorList>
            <person name="Sun Q."/>
            <person name="Zhou Y."/>
        </authorList>
    </citation>
    <scope>NUCLEOTIDE SEQUENCE</scope>
    <source>
        <strain evidence="1">CGMCC 1.10998</strain>
    </source>
</reference>
<proteinExistence type="predicted"/>
<dbReference type="EMBL" id="BMED01000006">
    <property type="protein sequence ID" value="GGC93620.1"/>
    <property type="molecule type" value="Genomic_DNA"/>
</dbReference>
<reference evidence="1" key="1">
    <citation type="journal article" date="2014" name="Int. J. Syst. Evol. Microbiol.">
        <title>Complete genome sequence of Corynebacterium casei LMG S-19264T (=DSM 44701T), isolated from a smear-ripened cheese.</title>
        <authorList>
            <consortium name="US DOE Joint Genome Institute (JGI-PGF)"/>
            <person name="Walter F."/>
            <person name="Albersmeier A."/>
            <person name="Kalinowski J."/>
            <person name="Ruckert C."/>
        </authorList>
    </citation>
    <scope>NUCLEOTIDE SEQUENCE</scope>
    <source>
        <strain evidence="1">CGMCC 1.10998</strain>
    </source>
</reference>
<gene>
    <name evidence="1" type="ORF">GCM10011396_46160</name>
</gene>
<name>A0A916UYX3_9BURK</name>
<sequence>MCIHSPNKTYLARALTDNNGTRQKRLWIRPNGTLDVIVDANGSNGMCSGNRTYNKDLVPTQLADCHW</sequence>
<keyword evidence="2" id="KW-1185">Reference proteome</keyword>
<dbReference type="Proteomes" id="UP000637423">
    <property type="component" value="Unassembled WGS sequence"/>
</dbReference>
<comment type="caution">
    <text evidence="1">The sequence shown here is derived from an EMBL/GenBank/DDBJ whole genome shotgun (WGS) entry which is preliminary data.</text>
</comment>
<evidence type="ECO:0000313" key="2">
    <source>
        <dbReference type="Proteomes" id="UP000637423"/>
    </source>
</evidence>
<accession>A0A916UYX3</accession>